<evidence type="ECO:0000256" key="3">
    <source>
        <dbReference type="ARBA" id="ARBA00022771"/>
    </source>
</evidence>
<comment type="caution">
    <text evidence="8">The sequence shown here is derived from an EMBL/GenBank/DDBJ whole genome shotgun (WGS) entry which is preliminary data.</text>
</comment>
<dbReference type="Proteomes" id="UP001162164">
    <property type="component" value="Unassembled WGS sequence"/>
</dbReference>
<evidence type="ECO:0000256" key="6">
    <source>
        <dbReference type="PROSITE-ProRule" id="PRU00309"/>
    </source>
</evidence>
<organism evidence="8 9">
    <name type="scientific">Molorchus minor</name>
    <dbReference type="NCBI Taxonomy" id="1323400"/>
    <lineage>
        <taxon>Eukaryota</taxon>
        <taxon>Metazoa</taxon>
        <taxon>Ecdysozoa</taxon>
        <taxon>Arthropoda</taxon>
        <taxon>Hexapoda</taxon>
        <taxon>Insecta</taxon>
        <taxon>Pterygota</taxon>
        <taxon>Neoptera</taxon>
        <taxon>Endopterygota</taxon>
        <taxon>Coleoptera</taxon>
        <taxon>Polyphaga</taxon>
        <taxon>Cucujiformia</taxon>
        <taxon>Chrysomeloidea</taxon>
        <taxon>Cerambycidae</taxon>
        <taxon>Lamiinae</taxon>
        <taxon>Monochamini</taxon>
        <taxon>Molorchus</taxon>
    </lineage>
</organism>
<protein>
    <recommendedName>
        <fullName evidence="7">THAP-type domain-containing protein</fullName>
    </recommendedName>
</protein>
<dbReference type="Pfam" id="PF13613">
    <property type="entry name" value="HTH_Tnp_4"/>
    <property type="match status" value="1"/>
</dbReference>
<dbReference type="InterPro" id="IPR027805">
    <property type="entry name" value="Transposase_HTH_dom"/>
</dbReference>
<dbReference type="PANTHER" id="PTHR23080">
    <property type="entry name" value="THAP DOMAIN PROTEIN"/>
    <property type="match status" value="1"/>
</dbReference>
<evidence type="ECO:0000313" key="9">
    <source>
        <dbReference type="Proteomes" id="UP001162164"/>
    </source>
</evidence>
<keyword evidence="9" id="KW-1185">Reference proteome</keyword>
<evidence type="ECO:0000256" key="2">
    <source>
        <dbReference type="ARBA" id="ARBA00022723"/>
    </source>
</evidence>
<accession>A0ABQ9IRX4</accession>
<feature type="domain" description="THAP-type" evidence="7">
    <location>
        <begin position="1"/>
        <end position="91"/>
    </location>
</feature>
<dbReference type="InterPro" id="IPR027806">
    <property type="entry name" value="HARBI1_dom"/>
</dbReference>
<keyword evidence="2" id="KW-0479">Metal-binding</keyword>
<reference evidence="8" key="1">
    <citation type="journal article" date="2023" name="Insect Mol. Biol.">
        <title>Genome sequencing provides insights into the evolution of gene families encoding plant cell wall-degrading enzymes in longhorned beetles.</title>
        <authorList>
            <person name="Shin N.R."/>
            <person name="Okamura Y."/>
            <person name="Kirsch R."/>
            <person name="Pauchet Y."/>
        </authorList>
    </citation>
    <scope>NUCLEOTIDE SEQUENCE</scope>
    <source>
        <strain evidence="8">MMC_N1</strain>
    </source>
</reference>
<dbReference type="InterPro" id="IPR006612">
    <property type="entry name" value="THAP_Znf"/>
</dbReference>
<evidence type="ECO:0000259" key="7">
    <source>
        <dbReference type="PROSITE" id="PS50950"/>
    </source>
</evidence>
<evidence type="ECO:0000256" key="5">
    <source>
        <dbReference type="ARBA" id="ARBA00023125"/>
    </source>
</evidence>
<comment type="cofactor">
    <cofactor evidence="1">
        <name>a divalent metal cation</name>
        <dbReference type="ChEBI" id="CHEBI:60240"/>
    </cofactor>
</comment>
<gene>
    <name evidence="8" type="ORF">NQ317_006156</name>
</gene>
<name>A0ABQ9IRX4_9CUCU</name>
<dbReference type="EMBL" id="JAPWTJ010003071">
    <property type="protein sequence ID" value="KAJ8963021.1"/>
    <property type="molecule type" value="Genomic_DNA"/>
</dbReference>
<dbReference type="Pfam" id="PF05485">
    <property type="entry name" value="THAP"/>
    <property type="match status" value="1"/>
</dbReference>
<dbReference type="SUPFAM" id="SSF57716">
    <property type="entry name" value="Glucocorticoid receptor-like (DNA-binding domain)"/>
    <property type="match status" value="1"/>
</dbReference>
<evidence type="ECO:0000256" key="4">
    <source>
        <dbReference type="ARBA" id="ARBA00022833"/>
    </source>
</evidence>
<keyword evidence="3 6" id="KW-0863">Zinc-finger</keyword>
<sequence length="488" mass="55900">MPSFCAVVNCSKRAERDQVRFFRIPAVLKGRVKEVETLSKERRERWVRSLKRGNLSETFLKNARICSNHFLKGAPAHLEDKDNPDWIPTQNMGYISINIKHQNSAERHARLQERRKCLRMHEEDATPKSTEHVAGPSTSIGYVEEEDTDPRNCVKVQTDLDMEHLCNIFSDLNFSIEKIQTLQQKLRSMELSEESFLNNDSKALYFTGFPKADMMFSIFNTVTSSFSTKCALSPFQQFLLTLMKLRLNLPFKYLSYRFSISPATTSDIFYKCIDILYARYKRLVFWPDRNLLQKNMPACFKENFGNRVAAVIDCFEIFTETPSGLLNTAHCWSNYKHHETVKFLIGISPQGTISYISEAWGGRTSDKYLTENCGFLNFILPGDVILADRGFLIKDAVEAVGGRLEIPAFTKGKSQLDPIDLESTRNIANVRIHVERIIGLLRKKYKICQGPIPISMLSICRDDLSALDKIMFVCSAFINLCPSQIPME</sequence>
<keyword evidence="4" id="KW-0862">Zinc</keyword>
<keyword evidence="5 6" id="KW-0238">DNA-binding</keyword>
<proteinExistence type="predicted"/>
<dbReference type="PROSITE" id="PS50950">
    <property type="entry name" value="ZF_THAP"/>
    <property type="match status" value="1"/>
</dbReference>
<evidence type="ECO:0000313" key="8">
    <source>
        <dbReference type="EMBL" id="KAJ8963021.1"/>
    </source>
</evidence>
<dbReference type="SMART" id="SM00980">
    <property type="entry name" value="THAP"/>
    <property type="match status" value="1"/>
</dbReference>
<dbReference type="Pfam" id="PF13359">
    <property type="entry name" value="DDE_Tnp_4"/>
    <property type="match status" value="1"/>
</dbReference>
<evidence type="ECO:0000256" key="1">
    <source>
        <dbReference type="ARBA" id="ARBA00001968"/>
    </source>
</evidence>